<dbReference type="EMBL" id="CP027059">
    <property type="protein sequence ID" value="UQZ87477.1"/>
    <property type="molecule type" value="Genomic_DNA"/>
</dbReference>
<evidence type="ECO:0000256" key="1">
    <source>
        <dbReference type="ARBA" id="ARBA00010233"/>
    </source>
</evidence>
<evidence type="ECO:0000313" key="6">
    <source>
        <dbReference type="Proteomes" id="UP001057134"/>
    </source>
</evidence>
<accession>A0ABY4RYT3</accession>
<sequence length="337" mass="37560">MIQYPVLIKGTTIGVTAPSSGVREEHHDMVKQACERLRKEGYDTIVGPTVWTQDKARSSPAHRRAAEWENMMNDPKIGLIIPPWGGELLIEILEHLDFDRAQPKWILGYSDISLLLLAMTLRTGIATAHGTNLIDLRGEHSDETTAMWQTVLSAQRGQSVLQRSSSKFQKQWRHTSPSSYVFHLTEPTCWKSVSPGPVRLTGRLLGGCIDVIRHLIGTPYGDVAGFQDRHIQGEPILWYLENCELSVPDLRRSLVHMKLAGWFDRCCGIVFGRSSAPSETDGYTMRDVYAELSEELGVPVVYDIDCGHVPPQITLINGAYAEITAENGSGTVLQHFV</sequence>
<dbReference type="InterPro" id="IPR003507">
    <property type="entry name" value="S66_fam"/>
</dbReference>
<dbReference type="Gene3D" id="3.40.50.10740">
    <property type="entry name" value="Class I glutamine amidotransferase-like"/>
    <property type="match status" value="1"/>
</dbReference>
<name>A0ABY4RYT3_9BACL</name>
<dbReference type="CDD" id="cd07062">
    <property type="entry name" value="Peptidase_S66_mccF_like"/>
    <property type="match status" value="1"/>
</dbReference>
<evidence type="ECO:0000259" key="4">
    <source>
        <dbReference type="Pfam" id="PF17676"/>
    </source>
</evidence>
<dbReference type="InterPro" id="IPR040449">
    <property type="entry name" value="Peptidase_S66_N"/>
</dbReference>
<keyword evidence="2" id="KW-0378">Hydrolase</keyword>
<keyword evidence="6" id="KW-1185">Reference proteome</keyword>
<feature type="domain" description="LD-carboxypeptidase N-terminal" evidence="3">
    <location>
        <begin position="13"/>
        <end position="130"/>
    </location>
</feature>
<dbReference type="InterPro" id="IPR027461">
    <property type="entry name" value="Carboxypeptidase_A_C_sf"/>
</dbReference>
<dbReference type="Gene3D" id="3.50.30.60">
    <property type="entry name" value="LD-carboxypeptidase A C-terminal domain-like"/>
    <property type="match status" value="1"/>
</dbReference>
<dbReference type="RefSeq" id="WP_249862936.1">
    <property type="nucleotide sequence ID" value="NZ_CP027059.1"/>
</dbReference>
<reference evidence="5" key="1">
    <citation type="submission" date="2018-02" db="EMBL/GenBank/DDBJ databases">
        <authorList>
            <person name="Kim S.-K."/>
            <person name="Jung H.-I."/>
            <person name="Lee S.-W."/>
        </authorList>
    </citation>
    <scope>NUCLEOTIDE SEQUENCE</scope>
    <source>
        <strain evidence="5">SK3146</strain>
    </source>
</reference>
<gene>
    <name evidence="5" type="primary">mccF</name>
    <name evidence="5" type="ORF">SK3146_06779</name>
</gene>
<dbReference type="Proteomes" id="UP001057134">
    <property type="component" value="Chromosome"/>
</dbReference>
<evidence type="ECO:0000256" key="2">
    <source>
        <dbReference type="ARBA" id="ARBA00022801"/>
    </source>
</evidence>
<evidence type="ECO:0000313" key="5">
    <source>
        <dbReference type="EMBL" id="UQZ87477.1"/>
    </source>
</evidence>
<dbReference type="PANTHER" id="PTHR30237:SF5">
    <property type="entry name" value="CARBOXYPEPTIDASE VC_A0337-RELATED"/>
    <property type="match status" value="1"/>
</dbReference>
<dbReference type="SUPFAM" id="SSF52317">
    <property type="entry name" value="Class I glutamine amidotransferase-like"/>
    <property type="match status" value="1"/>
</dbReference>
<dbReference type="InterPro" id="IPR027478">
    <property type="entry name" value="LdcA_N"/>
</dbReference>
<reference evidence="5" key="2">
    <citation type="journal article" date="2021" name="J Anim Sci Technol">
        <title>Complete genome sequence of Paenibacillus konkukensis sp. nov. SK3146 as a potential probiotic strain.</title>
        <authorList>
            <person name="Jung H.I."/>
            <person name="Park S."/>
            <person name="Niu K.M."/>
            <person name="Lee S.W."/>
            <person name="Kothari D."/>
            <person name="Yi K.J."/>
            <person name="Kim S.K."/>
        </authorList>
    </citation>
    <scope>NUCLEOTIDE SEQUENCE</scope>
    <source>
        <strain evidence="5">SK3146</strain>
    </source>
</reference>
<dbReference type="Pfam" id="PF17676">
    <property type="entry name" value="Peptidase_S66C"/>
    <property type="match status" value="1"/>
</dbReference>
<dbReference type="Pfam" id="PF02016">
    <property type="entry name" value="Peptidase_S66"/>
    <property type="match status" value="1"/>
</dbReference>
<dbReference type="SUPFAM" id="SSF141986">
    <property type="entry name" value="LD-carboxypeptidase A C-terminal domain-like"/>
    <property type="match status" value="1"/>
</dbReference>
<feature type="domain" description="LD-carboxypeptidase C-terminal" evidence="4">
    <location>
        <begin position="201"/>
        <end position="323"/>
    </location>
</feature>
<dbReference type="PIRSF" id="PIRSF028757">
    <property type="entry name" value="LD-carboxypeptidase"/>
    <property type="match status" value="1"/>
</dbReference>
<evidence type="ECO:0000259" key="3">
    <source>
        <dbReference type="Pfam" id="PF02016"/>
    </source>
</evidence>
<organism evidence="5 6">
    <name type="scientific">Paenibacillus konkukensis</name>
    <dbReference type="NCBI Taxonomy" id="2020716"/>
    <lineage>
        <taxon>Bacteria</taxon>
        <taxon>Bacillati</taxon>
        <taxon>Bacillota</taxon>
        <taxon>Bacilli</taxon>
        <taxon>Bacillales</taxon>
        <taxon>Paenibacillaceae</taxon>
        <taxon>Paenibacillus</taxon>
    </lineage>
</organism>
<dbReference type="InterPro" id="IPR029062">
    <property type="entry name" value="Class_I_gatase-like"/>
</dbReference>
<dbReference type="PANTHER" id="PTHR30237">
    <property type="entry name" value="MURAMOYLTETRAPEPTIDE CARBOXYPEPTIDASE"/>
    <property type="match status" value="1"/>
</dbReference>
<proteinExistence type="inferred from homology"/>
<protein>
    <submittedName>
        <fullName evidence="5">Microcin C7 self-immunity protein MccF</fullName>
    </submittedName>
</protein>
<comment type="similarity">
    <text evidence="1">Belongs to the peptidase S66 family.</text>
</comment>
<dbReference type="InterPro" id="IPR040921">
    <property type="entry name" value="Peptidase_S66C"/>
</dbReference>